<protein>
    <submittedName>
        <fullName evidence="1">Uncharacterized protein</fullName>
    </submittedName>
</protein>
<sequence length="587" mass="63846">MEDSALAARMSKEAPSFSGSARSGMPSSPAYPASTQTSSATLEPSAMEKGKNKAAAENALDLSEDDVGKTYWEKFKKEVAKRWKELKDLIREAATPSPQKKVGWWESIWNVIRLSLCFCSLIPLEFFFDWAGEQMSTYYLGSIAGDFLVITLNNAVEATLAIILLMKCELRLLQATIVGVVVLHVLFVPGIAFLLGGVSNATQGLAPHTKLNHSLLAIGYVAFGYLIREAILIRAIRDSVFSIVLPTAFFIALESSLELVATSGSPGDANQILTDSLRAELLRMSRGISIILIIVYIFSRFHIVRINIIPTLREAIKRKMSGDSSRQGGQPTTNPSPAARNMVTGTDNRGSNATSSNEELPKINAGAGIVLLVIAVSIMAVTSEFLVESIEDIRASGEIREEFYGLIVLPFASFAAGGAIAIGSGVKELLTDFVKDEELKRWAPPKLAQARPIDMSIQFTLFWMPVFVLLGWAADKPIHLMFGRYLNPRLSTQGRHTDGLIIVLDYFELALLLGAATLVNYITQEQETDAAKGFILMSFYAMIATSAWFYAGQKIEAIMLACPGSVAQALQSITNGAGMLQLRGVLS</sequence>
<evidence type="ECO:0000313" key="1">
    <source>
        <dbReference type="EMBL" id="KAJ3555455.1"/>
    </source>
</evidence>
<evidence type="ECO:0000313" key="2">
    <source>
        <dbReference type="Proteomes" id="UP001148662"/>
    </source>
</evidence>
<gene>
    <name evidence="1" type="ORF">NM688_g2568</name>
</gene>
<accession>A0ACC1T8X2</accession>
<keyword evidence="2" id="KW-1185">Reference proteome</keyword>
<reference evidence="1" key="1">
    <citation type="submission" date="2022-07" db="EMBL/GenBank/DDBJ databases">
        <title>Genome Sequence of Phlebia brevispora.</title>
        <authorList>
            <person name="Buettner E."/>
        </authorList>
    </citation>
    <scope>NUCLEOTIDE SEQUENCE</scope>
    <source>
        <strain evidence="1">MPL23</strain>
    </source>
</reference>
<dbReference type="EMBL" id="JANHOG010000330">
    <property type="protein sequence ID" value="KAJ3555455.1"/>
    <property type="molecule type" value="Genomic_DNA"/>
</dbReference>
<dbReference type="Proteomes" id="UP001148662">
    <property type="component" value="Unassembled WGS sequence"/>
</dbReference>
<organism evidence="1 2">
    <name type="scientific">Phlebia brevispora</name>
    <dbReference type="NCBI Taxonomy" id="194682"/>
    <lineage>
        <taxon>Eukaryota</taxon>
        <taxon>Fungi</taxon>
        <taxon>Dikarya</taxon>
        <taxon>Basidiomycota</taxon>
        <taxon>Agaricomycotina</taxon>
        <taxon>Agaricomycetes</taxon>
        <taxon>Polyporales</taxon>
        <taxon>Meruliaceae</taxon>
        <taxon>Phlebia</taxon>
    </lineage>
</organism>
<name>A0ACC1T8X2_9APHY</name>
<proteinExistence type="predicted"/>
<comment type="caution">
    <text evidence="1">The sequence shown here is derived from an EMBL/GenBank/DDBJ whole genome shotgun (WGS) entry which is preliminary data.</text>
</comment>